<evidence type="ECO:0000259" key="1">
    <source>
        <dbReference type="Pfam" id="PF07463"/>
    </source>
</evidence>
<organism evidence="3 4">
    <name type="scientific">Lactococcus phage LW81</name>
    <dbReference type="NCBI Taxonomy" id="1965482"/>
    <lineage>
        <taxon>Viruses</taxon>
        <taxon>Duplodnaviria</taxon>
        <taxon>Heunggongvirae</taxon>
        <taxon>Uroviricota</taxon>
        <taxon>Caudoviricetes</taxon>
        <taxon>Audreyjarvisvirus</taxon>
        <taxon>Audreyjarvisvirus LW81</taxon>
    </lineage>
</organism>
<reference evidence="3 4" key="1">
    <citation type="journal article" date="2017" name="Viruses">
        <title>Phage Biodiversity in Artisanal Cheese Wheys Reflects the Complexity of the Fermentation Process.</title>
        <authorList>
            <person name="Mahony J."/>
            <person name="Moscarelli A."/>
            <person name="Kelleher P."/>
            <person name="Lugli G.A."/>
            <person name="Ventura M."/>
            <person name="Settanni L."/>
            <person name="van Sinderen D."/>
        </authorList>
    </citation>
    <scope>NUCLEOTIDE SEQUENCE [LARGE SCALE GENOMIC DNA]</scope>
</reference>
<protein>
    <submittedName>
        <fullName evidence="3">HNH endonuclease family protein</fullName>
    </submittedName>
</protein>
<gene>
    <name evidence="3" type="ORF">LW81_117</name>
</gene>
<dbReference type="EMBL" id="KY554777">
    <property type="protein sequence ID" value="ARM67687.1"/>
    <property type="molecule type" value="Genomic_DNA"/>
</dbReference>
<keyword evidence="3" id="KW-0378">Hydrolase</keyword>
<dbReference type="Gene3D" id="3.90.75.20">
    <property type="match status" value="1"/>
</dbReference>
<dbReference type="InterPro" id="IPR003647">
    <property type="entry name" value="Intron_nuc_1_rpt"/>
</dbReference>
<accession>A0A1W6JNC9</accession>
<name>A0A1W6JNC9_9CAUD</name>
<evidence type="ECO:0000259" key="2">
    <source>
        <dbReference type="Pfam" id="PF13392"/>
    </source>
</evidence>
<dbReference type="InterPro" id="IPR010902">
    <property type="entry name" value="NUMOD4"/>
</dbReference>
<dbReference type="GO" id="GO:0016788">
    <property type="term" value="F:hydrolase activity, acting on ester bonds"/>
    <property type="evidence" value="ECO:0007669"/>
    <property type="project" value="InterPro"/>
</dbReference>
<dbReference type="Pfam" id="PF07463">
    <property type="entry name" value="NUMOD4"/>
    <property type="match status" value="1"/>
</dbReference>
<evidence type="ECO:0000313" key="4">
    <source>
        <dbReference type="Proteomes" id="UP000224987"/>
    </source>
</evidence>
<feature type="domain" description="NUMOD4" evidence="1">
    <location>
        <begin position="3"/>
        <end position="64"/>
    </location>
</feature>
<keyword evidence="4" id="KW-1185">Reference proteome</keyword>
<keyword evidence="3" id="KW-0255">Endonuclease</keyword>
<dbReference type="Proteomes" id="UP000224987">
    <property type="component" value="Segment"/>
</dbReference>
<sequence length="190" mass="22105">MEELWSNIDGFNSKYLISSLGRIKIKDNTSKRINNGVLCNYHQKEMIKSIKINDNKNEYVRVSLVHNGDNKTKTVYIHRLVAKAFIPNPKNLPEVNHINDKKSDNRVENLEWCDKSYNMKHAIEYLSFKADTSNLHDKRPVYQIDKDTDEIIKSFDSITQATRETGVLHISGVCLDNRRTAGGFKWKYKE</sequence>
<evidence type="ECO:0000313" key="3">
    <source>
        <dbReference type="EMBL" id="ARM67687.1"/>
    </source>
</evidence>
<proteinExistence type="predicted"/>
<dbReference type="InterPro" id="IPR036388">
    <property type="entry name" value="WH-like_DNA-bd_sf"/>
</dbReference>
<dbReference type="Gene3D" id="1.10.10.10">
    <property type="entry name" value="Winged helix-like DNA-binding domain superfamily/Winged helix DNA-binding domain"/>
    <property type="match status" value="1"/>
</dbReference>
<dbReference type="Pfam" id="PF13392">
    <property type="entry name" value="HNH_3"/>
    <property type="match status" value="1"/>
</dbReference>
<keyword evidence="3" id="KW-0540">Nuclease</keyword>
<dbReference type="SMART" id="SM00497">
    <property type="entry name" value="IENR1"/>
    <property type="match status" value="1"/>
</dbReference>
<feature type="domain" description="HNH nuclease" evidence="2">
    <location>
        <begin position="75"/>
        <end position="119"/>
    </location>
</feature>
<dbReference type="SUPFAM" id="SSF54060">
    <property type="entry name" value="His-Me finger endonucleases"/>
    <property type="match status" value="1"/>
</dbReference>
<dbReference type="InterPro" id="IPR003615">
    <property type="entry name" value="HNH_nuc"/>
</dbReference>
<dbReference type="GO" id="GO:0004519">
    <property type="term" value="F:endonuclease activity"/>
    <property type="evidence" value="ECO:0007669"/>
    <property type="project" value="UniProtKB-KW"/>
</dbReference>
<dbReference type="InterPro" id="IPR044925">
    <property type="entry name" value="His-Me_finger_sf"/>
</dbReference>